<dbReference type="PRINTS" id="PR00081">
    <property type="entry name" value="GDHRDH"/>
</dbReference>
<dbReference type="Pfam" id="PF13561">
    <property type="entry name" value="adh_short_C2"/>
    <property type="match status" value="1"/>
</dbReference>
<dbReference type="InterPro" id="IPR036291">
    <property type="entry name" value="NAD(P)-bd_dom_sf"/>
</dbReference>
<evidence type="ECO:0000256" key="1">
    <source>
        <dbReference type="ARBA" id="ARBA00006484"/>
    </source>
</evidence>
<dbReference type="Proteomes" id="UP001059836">
    <property type="component" value="Chromosome"/>
</dbReference>
<dbReference type="PRINTS" id="PR00080">
    <property type="entry name" value="SDRFAMILY"/>
</dbReference>
<reference evidence="3" key="1">
    <citation type="journal article" date="2021" name="Nat. Microbiol.">
        <title>Cocultivation of an ultrasmall environmental parasitic bacterium with lytic ability against bacteria associated with wastewater foams.</title>
        <authorList>
            <person name="Batinovic S."/>
            <person name="Rose J.J.A."/>
            <person name="Ratcliffe J."/>
            <person name="Seviour R.J."/>
            <person name="Petrovski S."/>
        </authorList>
    </citation>
    <scope>NUCLEOTIDE SEQUENCE</scope>
    <source>
        <strain evidence="3">CON9</strain>
    </source>
</reference>
<dbReference type="PANTHER" id="PTHR43477">
    <property type="entry name" value="DIHYDROANTICAPSIN 7-DEHYDROGENASE"/>
    <property type="match status" value="1"/>
</dbReference>
<evidence type="ECO:0000313" key="4">
    <source>
        <dbReference type="Proteomes" id="UP001059836"/>
    </source>
</evidence>
<comment type="similarity">
    <text evidence="1">Belongs to the short-chain dehydrogenases/reductases (SDR) family.</text>
</comment>
<organism evidence="3 4">
    <name type="scientific">Gordonia pseudamarae</name>
    <dbReference type="NCBI Taxonomy" id="2831662"/>
    <lineage>
        <taxon>Bacteria</taxon>
        <taxon>Bacillati</taxon>
        <taxon>Actinomycetota</taxon>
        <taxon>Actinomycetes</taxon>
        <taxon>Mycobacteriales</taxon>
        <taxon>Gordoniaceae</taxon>
        <taxon>Gordonia</taxon>
    </lineage>
</organism>
<evidence type="ECO:0000313" key="3">
    <source>
        <dbReference type="EMBL" id="QHN35179.1"/>
    </source>
</evidence>
<dbReference type="InterPro" id="IPR020904">
    <property type="entry name" value="Sc_DH/Rdtase_CS"/>
</dbReference>
<dbReference type="SUPFAM" id="SSF51735">
    <property type="entry name" value="NAD(P)-binding Rossmann-fold domains"/>
    <property type="match status" value="1"/>
</dbReference>
<keyword evidence="4" id="KW-1185">Reference proteome</keyword>
<dbReference type="CDD" id="cd05233">
    <property type="entry name" value="SDR_c"/>
    <property type="match status" value="1"/>
</dbReference>
<dbReference type="InterPro" id="IPR002347">
    <property type="entry name" value="SDR_fam"/>
</dbReference>
<dbReference type="Gene3D" id="3.40.50.720">
    <property type="entry name" value="NAD(P)-binding Rossmann-like Domain"/>
    <property type="match status" value="1"/>
</dbReference>
<keyword evidence="2" id="KW-0560">Oxidoreductase</keyword>
<evidence type="ECO:0000256" key="2">
    <source>
        <dbReference type="ARBA" id="ARBA00023002"/>
    </source>
</evidence>
<name>A0ABX6IH41_9ACTN</name>
<dbReference type="EMBL" id="CP045809">
    <property type="protein sequence ID" value="QHN35179.1"/>
    <property type="molecule type" value="Genomic_DNA"/>
</dbReference>
<dbReference type="InterPro" id="IPR051122">
    <property type="entry name" value="SDR_DHRS6-like"/>
</dbReference>
<dbReference type="RefSeq" id="WP_213249161.1">
    <property type="nucleotide sequence ID" value="NZ_CP045806.1"/>
</dbReference>
<accession>A0ABX6IH41</accession>
<proteinExistence type="inferred from homology"/>
<gene>
    <name evidence="3" type="ORF">GII31_10085</name>
</gene>
<dbReference type="PROSITE" id="PS00061">
    <property type="entry name" value="ADH_SHORT"/>
    <property type="match status" value="1"/>
</dbReference>
<protein>
    <submittedName>
        <fullName evidence="3">SDR family oxidoreductase</fullName>
    </submittedName>
</protein>
<dbReference type="PANTHER" id="PTHR43477:SF1">
    <property type="entry name" value="DIHYDROANTICAPSIN 7-DEHYDROGENASE"/>
    <property type="match status" value="1"/>
</dbReference>
<sequence>MSNEATLAPQSFAGRVAVVTGGTSGIGAATVTHLARLGATVHAVGLQADRFDAPEGLPIVTHELDVTADASVEAFFDRIDRLDILVPAAGLTMGEAESTTAGFRKVIDINLLAVQDFCYRAAPLLARSDAGSIVCIASMMSYFGSKDGPAYSASKGAIVQLVKSMAQMFAADGTRVNAVAPGWVDTPLFRSIATVAPDVFAGIVARTPLARIGDPFEVAKAIAFLCSDDASFISGSTLPVDGGYLTV</sequence>